<evidence type="ECO:0000313" key="2">
    <source>
        <dbReference type="EMBL" id="MBX65681.1"/>
    </source>
</evidence>
<dbReference type="EMBL" id="GGEC01085197">
    <property type="protein sequence ID" value="MBX65681.1"/>
    <property type="molecule type" value="Transcribed_RNA"/>
</dbReference>
<sequence>MLSLLYYFLTILNFLWTVNPLELIFMGYTWNDFRI</sequence>
<keyword evidence="1" id="KW-0812">Transmembrane</keyword>
<accession>A0A2P2QFA8</accession>
<evidence type="ECO:0000256" key="1">
    <source>
        <dbReference type="SAM" id="Phobius"/>
    </source>
</evidence>
<reference evidence="2" key="1">
    <citation type="submission" date="2018-02" db="EMBL/GenBank/DDBJ databases">
        <title>Rhizophora mucronata_Transcriptome.</title>
        <authorList>
            <person name="Meera S.P."/>
            <person name="Sreeshan A."/>
            <person name="Augustine A."/>
        </authorList>
    </citation>
    <scope>NUCLEOTIDE SEQUENCE</scope>
    <source>
        <tissue evidence="2">Leaf</tissue>
    </source>
</reference>
<proteinExistence type="predicted"/>
<feature type="transmembrane region" description="Helical" evidence="1">
    <location>
        <begin position="6"/>
        <end position="30"/>
    </location>
</feature>
<keyword evidence="1" id="KW-1133">Transmembrane helix</keyword>
<organism evidence="2">
    <name type="scientific">Rhizophora mucronata</name>
    <name type="common">Asiatic mangrove</name>
    <dbReference type="NCBI Taxonomy" id="61149"/>
    <lineage>
        <taxon>Eukaryota</taxon>
        <taxon>Viridiplantae</taxon>
        <taxon>Streptophyta</taxon>
        <taxon>Embryophyta</taxon>
        <taxon>Tracheophyta</taxon>
        <taxon>Spermatophyta</taxon>
        <taxon>Magnoliopsida</taxon>
        <taxon>eudicotyledons</taxon>
        <taxon>Gunneridae</taxon>
        <taxon>Pentapetalae</taxon>
        <taxon>rosids</taxon>
        <taxon>fabids</taxon>
        <taxon>Malpighiales</taxon>
        <taxon>Rhizophoraceae</taxon>
        <taxon>Rhizophora</taxon>
    </lineage>
</organism>
<keyword evidence="1" id="KW-0472">Membrane</keyword>
<name>A0A2P2QFA8_RHIMU</name>
<protein>
    <submittedName>
        <fullName evidence="2">Uncharacterized protein</fullName>
    </submittedName>
</protein>
<dbReference type="AlphaFoldDB" id="A0A2P2QFA8"/>